<evidence type="ECO:0000259" key="1">
    <source>
        <dbReference type="Pfam" id="PF18962"/>
    </source>
</evidence>
<evidence type="ECO:0000313" key="2">
    <source>
        <dbReference type="EMBL" id="TWJ01484.1"/>
    </source>
</evidence>
<dbReference type="EMBL" id="VLLI01000004">
    <property type="protein sequence ID" value="TWJ01484.1"/>
    <property type="molecule type" value="Genomic_DNA"/>
</dbReference>
<gene>
    <name evidence="2" type="ORF">JN11_01635</name>
</gene>
<proteinExistence type="predicted"/>
<dbReference type="InterPro" id="IPR026444">
    <property type="entry name" value="Secre_tail"/>
</dbReference>
<reference evidence="2 3" key="1">
    <citation type="submission" date="2019-07" db="EMBL/GenBank/DDBJ databases">
        <title>Genomic Encyclopedia of Archaeal and Bacterial Type Strains, Phase II (KMG-II): from individual species to whole genera.</title>
        <authorList>
            <person name="Goeker M."/>
        </authorList>
    </citation>
    <scope>NUCLEOTIDE SEQUENCE [LARGE SCALE GENOMIC DNA]</scope>
    <source>
        <strain evidence="2 3">ATCC BAA-1854</strain>
    </source>
</reference>
<protein>
    <submittedName>
        <fullName evidence="2">Putative secreted protein (Por secretion system target)</fullName>
    </submittedName>
</protein>
<dbReference type="AlphaFoldDB" id="A0A562U6W2"/>
<sequence length="1026" mass="108057">MFNNTAGATTYIWNGGASGSWTTASNWLPNTGYPGQSATDVASFITSNVTVTLPSTITIASMNTAFYGISGITVNVNSGSTLNISGGITTAQASSAANGFTFSGAGTTKISGTITAGYQASLTIASGATVYLNANAIADWSNSQSTITNNGTLNIQSGCTFKFGYSSYMVNSGTVNSNASTYNFTGGSSNYSINNTGAFTDHKSSFNITGQNVTLNNSGSGNFHGSGTTISDSTNGSNSFSINNSSATSIMKLDSGSFIKLYQQTDAINNTGFFYVGTSNSSCLLTMKGQSSYIANTGTFSVGSTSIISPYGTSVTITNTSPGTFTFQSDQYGTASLLAMASTSSTTGIFNVQRYLSGGTLKIGTRWVYRNYRLMSSPVNTFSVNTGLANQYGINLQYLANSAIVTGAKGGYAFPSTFNSSTAYGNPTIYFFREDITPSNASFTGANFTGVTDLTQATTIGLSDGTSPKVSVGNGFFFFFRGDRINNVGTNPGKTTSPFVAPEGVVFTANGYLNQQSYQVQNWVVGGGSLKYETNPTYNGISENNAAVRGFNLIGNPYPCSVDWETYATSGATGIVVNTTSGVPNVAPTIWVFNPFTNQYNTYMKGDGGVGKGLNGTATGNTSANIIASGQGFFVMAVNHASTITFTESAKTSKQPSSSYLLMGAPPTTNVSQYMRLVLQTDSVNNDDMLVFFKSTASTGYNPMEDAKYFPGMSALESLASISSDSVKLAINRLPFPNQKAPLTIRLSANVATSGQYTLKRYELQSVPQLYEVWLMDKYKKDSLDLRANTNYVFNVVLTDTASFGNNRFSIVIRQNPALGVHLLSFAATKETSGSEVVWKTENEENYTNFTVQRSTDGGVTFVTIGGVSSSSLSTYSFLDKNPVAGADIYRLAITDLNGTTTYSNTVKLIYGNATNVAASNLSVYPNPSNGIINLSIQGSNSTTNSSGLSLLQSVSSTPTLASTSTTSSSYAIKIISLAGAVVKTATSSTINWQDNVSNLAPGTYIIQVVNNSNQSLVGRSTFVKL</sequence>
<dbReference type="NCBIfam" id="TIGR04183">
    <property type="entry name" value="Por_Secre_tail"/>
    <property type="match status" value="1"/>
</dbReference>
<comment type="caution">
    <text evidence="2">The sequence shown here is derived from an EMBL/GenBank/DDBJ whole genome shotgun (WGS) entry which is preliminary data.</text>
</comment>
<name>A0A562U6W2_9SPHI</name>
<dbReference type="Pfam" id="PF18962">
    <property type="entry name" value="Por_Secre_tail"/>
    <property type="match status" value="1"/>
</dbReference>
<evidence type="ECO:0000313" key="3">
    <source>
        <dbReference type="Proteomes" id="UP000317010"/>
    </source>
</evidence>
<feature type="domain" description="Secretion system C-terminal sorting" evidence="1">
    <location>
        <begin position="924"/>
        <end position="1016"/>
    </location>
</feature>
<dbReference type="Proteomes" id="UP000317010">
    <property type="component" value="Unassembled WGS sequence"/>
</dbReference>
<accession>A0A562U6W2</accession>
<keyword evidence="3" id="KW-1185">Reference proteome</keyword>
<organism evidence="2 3">
    <name type="scientific">Mucilaginibacter frigoritolerans</name>
    <dbReference type="NCBI Taxonomy" id="652788"/>
    <lineage>
        <taxon>Bacteria</taxon>
        <taxon>Pseudomonadati</taxon>
        <taxon>Bacteroidota</taxon>
        <taxon>Sphingobacteriia</taxon>
        <taxon>Sphingobacteriales</taxon>
        <taxon>Sphingobacteriaceae</taxon>
        <taxon>Mucilaginibacter</taxon>
    </lineage>
</organism>